<dbReference type="SUPFAM" id="SSF81321">
    <property type="entry name" value="Family A G protein-coupled receptor-like"/>
    <property type="match status" value="1"/>
</dbReference>
<comment type="caution">
    <text evidence="2">The sequence shown here is derived from an EMBL/GenBank/DDBJ whole genome shotgun (WGS) entry which is preliminary data.</text>
</comment>
<feature type="transmembrane region" description="Helical" evidence="1">
    <location>
        <begin position="241"/>
        <end position="260"/>
    </location>
</feature>
<keyword evidence="1" id="KW-1133">Transmembrane helix</keyword>
<evidence type="ECO:0000256" key="1">
    <source>
        <dbReference type="SAM" id="Phobius"/>
    </source>
</evidence>
<keyword evidence="1" id="KW-0812">Transmembrane</keyword>
<gene>
    <name evidence="2" type="ORF">QVE165_LOCUS16371</name>
</gene>
<accession>A0A814IR77</accession>
<organism evidence="2 3">
    <name type="scientific">Adineta steineri</name>
    <dbReference type="NCBI Taxonomy" id="433720"/>
    <lineage>
        <taxon>Eukaryota</taxon>
        <taxon>Metazoa</taxon>
        <taxon>Spiralia</taxon>
        <taxon>Gnathifera</taxon>
        <taxon>Rotifera</taxon>
        <taxon>Eurotatoria</taxon>
        <taxon>Bdelloidea</taxon>
        <taxon>Adinetida</taxon>
        <taxon>Adinetidae</taxon>
        <taxon>Adineta</taxon>
    </lineage>
</organism>
<name>A0A814IR77_9BILA</name>
<keyword evidence="1" id="KW-0472">Membrane</keyword>
<feature type="transmembrane region" description="Helical" evidence="1">
    <location>
        <begin position="196"/>
        <end position="220"/>
    </location>
</feature>
<dbReference type="EMBL" id="CAJNOM010000091">
    <property type="protein sequence ID" value="CAF1027865.1"/>
    <property type="molecule type" value="Genomic_DNA"/>
</dbReference>
<feature type="transmembrane region" description="Helical" evidence="1">
    <location>
        <begin position="63"/>
        <end position="81"/>
    </location>
</feature>
<dbReference type="Gene3D" id="1.20.1070.10">
    <property type="entry name" value="Rhodopsin 7-helix transmembrane proteins"/>
    <property type="match status" value="1"/>
</dbReference>
<evidence type="ECO:0000313" key="3">
    <source>
        <dbReference type="Proteomes" id="UP000663832"/>
    </source>
</evidence>
<dbReference type="OrthoDB" id="10057171at2759"/>
<reference evidence="2" key="1">
    <citation type="submission" date="2021-02" db="EMBL/GenBank/DDBJ databases">
        <authorList>
            <person name="Nowell W R."/>
        </authorList>
    </citation>
    <scope>NUCLEOTIDE SEQUENCE</scope>
</reference>
<dbReference type="Proteomes" id="UP000663832">
    <property type="component" value="Unassembled WGS sequence"/>
</dbReference>
<feature type="transmembrane region" description="Helical" evidence="1">
    <location>
        <begin position="142"/>
        <end position="165"/>
    </location>
</feature>
<feature type="transmembrane region" description="Helical" evidence="1">
    <location>
        <begin position="28"/>
        <end position="51"/>
    </location>
</feature>
<feature type="transmembrane region" description="Helical" evidence="1">
    <location>
        <begin position="101"/>
        <end position="122"/>
    </location>
</feature>
<sequence>MSISNTTLTTISTGTPSDGIAIPLIARFWLYLISDVLSLICGFFLLFHLTFDSTLRRALHNHVIIAALCLCIIREVTTIPWTMHVYLVGVVPIKSPTFCMIWKFIESTVYTTLAKLVGWASIERHILIFHNQWVATKRQRILIHYIPLALIIMYGIILYGVVIPINDCNRRFNYNVQTCGYVSCIYNSAGYSLYEFMSGGVLSSLCIGFGSVFLIIRIAIQKHRLQQQVHWRKYRRMTIQLLSVASIFFILFLPPVLWGICQKLGVPSTVGSVSYGLYATFFNIYVIFLFPFTCLGTLPQLRTRINTIIRFFYRRQQQQEQHRVAPQQISTKQPIRQSRV</sequence>
<protein>
    <recommendedName>
        <fullName evidence="4">G-protein coupled receptors family 1 profile domain-containing protein</fullName>
    </recommendedName>
</protein>
<keyword evidence="3" id="KW-1185">Reference proteome</keyword>
<evidence type="ECO:0008006" key="4">
    <source>
        <dbReference type="Google" id="ProtNLM"/>
    </source>
</evidence>
<proteinExistence type="predicted"/>
<dbReference type="AlphaFoldDB" id="A0A814IR77"/>
<feature type="transmembrane region" description="Helical" evidence="1">
    <location>
        <begin position="275"/>
        <end position="298"/>
    </location>
</feature>
<evidence type="ECO:0000313" key="2">
    <source>
        <dbReference type="EMBL" id="CAF1027865.1"/>
    </source>
</evidence>